<dbReference type="EMBL" id="CP104064">
    <property type="protein sequence ID" value="WAH39215.1"/>
    <property type="molecule type" value="Genomic_DNA"/>
</dbReference>
<dbReference type="Pfam" id="PF00903">
    <property type="entry name" value="Glyoxalase"/>
    <property type="match status" value="1"/>
</dbReference>
<dbReference type="PROSITE" id="PS51819">
    <property type="entry name" value="VOC"/>
    <property type="match status" value="1"/>
</dbReference>
<sequence length="131" mass="15384">MQTGAFHHVEINVSSLRTSCEFWGWLLEFLGYESYQEWPEGHSWRKRDAYLVLVQTDPKYTGSGYHRKRIGLNHLALYAGSRRQVDELTRLLRDRGVQMLYKDRHPYAGGPDHYAVFFEDPDRIKVEVVAP</sequence>
<dbReference type="InterPro" id="IPR029068">
    <property type="entry name" value="Glyas_Bleomycin-R_OHBP_Dase"/>
</dbReference>
<dbReference type="PANTHER" id="PTHR36113:SF6">
    <property type="entry name" value="FOSFOMYCIN RESISTANCE PROTEIN FOSX"/>
    <property type="match status" value="1"/>
</dbReference>
<dbReference type="RefSeq" id="WP_268046875.1">
    <property type="nucleotide sequence ID" value="NZ_CP104064.1"/>
</dbReference>
<accession>A0ABY6ZAS7</accession>
<dbReference type="InterPro" id="IPR004360">
    <property type="entry name" value="Glyas_Fos-R_dOase_dom"/>
</dbReference>
<organism evidence="3 4">
    <name type="scientific">Alicyclobacillus dauci</name>
    <dbReference type="NCBI Taxonomy" id="1475485"/>
    <lineage>
        <taxon>Bacteria</taxon>
        <taxon>Bacillati</taxon>
        <taxon>Bacillota</taxon>
        <taxon>Bacilli</taxon>
        <taxon>Bacillales</taxon>
        <taxon>Alicyclobacillaceae</taxon>
        <taxon>Alicyclobacillus</taxon>
    </lineage>
</organism>
<evidence type="ECO:0000256" key="1">
    <source>
        <dbReference type="ARBA" id="ARBA00022723"/>
    </source>
</evidence>
<dbReference type="InterPro" id="IPR037523">
    <property type="entry name" value="VOC_core"/>
</dbReference>
<evidence type="ECO:0000313" key="4">
    <source>
        <dbReference type="Proteomes" id="UP001164803"/>
    </source>
</evidence>
<dbReference type="SUPFAM" id="SSF54593">
    <property type="entry name" value="Glyoxalase/Bleomycin resistance protein/Dihydroxybiphenyl dioxygenase"/>
    <property type="match status" value="1"/>
</dbReference>
<evidence type="ECO:0000259" key="2">
    <source>
        <dbReference type="PROSITE" id="PS51819"/>
    </source>
</evidence>
<gene>
    <name evidence="3" type="ORF">NZD86_13005</name>
</gene>
<dbReference type="CDD" id="cd07242">
    <property type="entry name" value="VOC_BsYqjT"/>
    <property type="match status" value="1"/>
</dbReference>
<reference evidence="3" key="1">
    <citation type="submission" date="2022-08" db="EMBL/GenBank/DDBJ databases">
        <title>Alicyclobacillus dauci DSM2870, complete genome.</title>
        <authorList>
            <person name="Wang Q."/>
            <person name="Cai R."/>
            <person name="Wang Z."/>
        </authorList>
    </citation>
    <scope>NUCLEOTIDE SEQUENCE</scope>
    <source>
        <strain evidence="3">DSM 28700</strain>
    </source>
</reference>
<name>A0ABY6ZAS7_9BACL</name>
<dbReference type="PANTHER" id="PTHR36113">
    <property type="entry name" value="LYASE, PUTATIVE-RELATED-RELATED"/>
    <property type="match status" value="1"/>
</dbReference>
<dbReference type="Gene3D" id="3.10.180.10">
    <property type="entry name" value="2,3-Dihydroxybiphenyl 1,2-Dioxygenase, domain 1"/>
    <property type="match status" value="1"/>
</dbReference>
<keyword evidence="1" id="KW-0479">Metal-binding</keyword>
<proteinExistence type="predicted"/>
<dbReference type="InterPro" id="IPR051332">
    <property type="entry name" value="Fosfomycin_Res_Enzymes"/>
</dbReference>
<protein>
    <submittedName>
        <fullName evidence="3">VOC family protein</fullName>
    </submittedName>
</protein>
<evidence type="ECO:0000313" key="3">
    <source>
        <dbReference type="EMBL" id="WAH39215.1"/>
    </source>
</evidence>
<dbReference type="Proteomes" id="UP001164803">
    <property type="component" value="Chromosome"/>
</dbReference>
<feature type="domain" description="VOC" evidence="2">
    <location>
        <begin position="5"/>
        <end position="131"/>
    </location>
</feature>
<keyword evidence="4" id="KW-1185">Reference proteome</keyword>